<evidence type="ECO:0000256" key="2">
    <source>
        <dbReference type="SAM" id="Phobius"/>
    </source>
</evidence>
<organism evidence="3 4">
    <name type="scientific">Phytophthora infestans</name>
    <name type="common">Potato late blight agent</name>
    <name type="synonym">Botrytis infestans</name>
    <dbReference type="NCBI Taxonomy" id="4787"/>
    <lineage>
        <taxon>Eukaryota</taxon>
        <taxon>Sar</taxon>
        <taxon>Stramenopiles</taxon>
        <taxon>Oomycota</taxon>
        <taxon>Peronosporomycetes</taxon>
        <taxon>Peronosporales</taxon>
        <taxon>Peronosporaceae</taxon>
        <taxon>Phytophthora</taxon>
    </lineage>
</organism>
<accession>A0A833SWS5</accession>
<evidence type="ECO:0008006" key="5">
    <source>
        <dbReference type="Google" id="ProtNLM"/>
    </source>
</evidence>
<feature type="compositionally biased region" description="Polar residues" evidence="1">
    <location>
        <begin position="26"/>
        <end position="47"/>
    </location>
</feature>
<dbReference type="AlphaFoldDB" id="A0A833SWS5"/>
<evidence type="ECO:0000313" key="4">
    <source>
        <dbReference type="Proteomes" id="UP000602510"/>
    </source>
</evidence>
<feature type="region of interest" description="Disordered" evidence="1">
    <location>
        <begin position="8"/>
        <end position="47"/>
    </location>
</feature>
<feature type="transmembrane region" description="Helical" evidence="2">
    <location>
        <begin position="90"/>
        <end position="107"/>
    </location>
</feature>
<keyword evidence="2" id="KW-0472">Membrane</keyword>
<dbReference type="PANTHER" id="PTHR23028:SF53">
    <property type="entry name" value="ACYL_TRANSF_3 DOMAIN-CONTAINING PROTEIN"/>
    <property type="match status" value="1"/>
</dbReference>
<sequence>MGVIAEATGKLVAHSPRSAHKHATKELSSSKMLGSAPKTTMSVQDADTNLSVVEISDGETSNSTTDSEDQTFVERTKLSVGNQQRPMAKVLFFDGIRGLAAILVVIHHSKEYPTDKLHLGAVAVDIFFVLSSFLLTWLFIKRA</sequence>
<proteinExistence type="predicted"/>
<keyword evidence="2" id="KW-0812">Transmembrane</keyword>
<reference evidence="3" key="1">
    <citation type="submission" date="2020-04" db="EMBL/GenBank/DDBJ databases">
        <title>Hybrid Assembly of Korean Phytophthora infestans isolates.</title>
        <authorList>
            <person name="Prokchorchik M."/>
            <person name="Lee Y."/>
            <person name="Seo J."/>
            <person name="Cho J.-H."/>
            <person name="Park Y.-E."/>
            <person name="Jang D.-C."/>
            <person name="Im J.-S."/>
            <person name="Choi J.-G."/>
            <person name="Park H.-J."/>
            <person name="Lee G.-B."/>
            <person name="Lee Y.-G."/>
            <person name="Hong S.-Y."/>
            <person name="Cho K."/>
            <person name="Sohn K.H."/>
        </authorList>
    </citation>
    <scope>NUCLEOTIDE SEQUENCE</scope>
    <source>
        <strain evidence="3">KR_1_A1</strain>
    </source>
</reference>
<dbReference type="EMBL" id="WSZM01000139">
    <property type="protein sequence ID" value="KAF4040603.1"/>
    <property type="molecule type" value="Genomic_DNA"/>
</dbReference>
<dbReference type="Proteomes" id="UP000602510">
    <property type="component" value="Unassembled WGS sequence"/>
</dbReference>
<dbReference type="PANTHER" id="PTHR23028">
    <property type="entry name" value="ACETYLTRANSFERASE"/>
    <property type="match status" value="1"/>
</dbReference>
<gene>
    <name evidence="3" type="ORF">GN244_ATG07278</name>
</gene>
<dbReference type="InterPro" id="IPR050879">
    <property type="entry name" value="Acyltransferase_3"/>
</dbReference>
<evidence type="ECO:0000313" key="3">
    <source>
        <dbReference type="EMBL" id="KAF4040603.1"/>
    </source>
</evidence>
<comment type="caution">
    <text evidence="3">The sequence shown here is derived from an EMBL/GenBank/DDBJ whole genome shotgun (WGS) entry which is preliminary data.</text>
</comment>
<name>A0A833SWS5_PHYIN</name>
<dbReference type="GO" id="GO:0000271">
    <property type="term" value="P:polysaccharide biosynthetic process"/>
    <property type="evidence" value="ECO:0007669"/>
    <property type="project" value="TreeGrafter"/>
</dbReference>
<keyword evidence="2" id="KW-1133">Transmembrane helix</keyword>
<feature type="transmembrane region" description="Helical" evidence="2">
    <location>
        <begin position="119"/>
        <end position="140"/>
    </location>
</feature>
<evidence type="ECO:0000256" key="1">
    <source>
        <dbReference type="SAM" id="MobiDB-lite"/>
    </source>
</evidence>
<keyword evidence="4" id="KW-1185">Reference proteome</keyword>
<protein>
    <recommendedName>
        <fullName evidence="5">Acyltransferase 3 domain-containing protein</fullName>
    </recommendedName>
</protein>
<dbReference type="GO" id="GO:0016020">
    <property type="term" value="C:membrane"/>
    <property type="evidence" value="ECO:0007669"/>
    <property type="project" value="TreeGrafter"/>
</dbReference>